<evidence type="ECO:0000313" key="3">
    <source>
        <dbReference type="Proteomes" id="UP001172673"/>
    </source>
</evidence>
<reference evidence="2" key="1">
    <citation type="submission" date="2022-10" db="EMBL/GenBank/DDBJ databases">
        <title>Culturing micro-colonial fungi from biological soil crusts in the Mojave desert and describing Neophaeococcomyces mojavensis, and introducing the new genera and species Taxawa tesnikishii.</title>
        <authorList>
            <person name="Kurbessoian T."/>
            <person name="Stajich J.E."/>
        </authorList>
    </citation>
    <scope>NUCLEOTIDE SEQUENCE</scope>
    <source>
        <strain evidence="2">TK_41</strain>
    </source>
</reference>
<dbReference type="AlphaFoldDB" id="A0AA38XDV0"/>
<dbReference type="Proteomes" id="UP001172673">
    <property type="component" value="Unassembled WGS sequence"/>
</dbReference>
<feature type="region of interest" description="Disordered" evidence="1">
    <location>
        <begin position="24"/>
        <end position="75"/>
    </location>
</feature>
<evidence type="ECO:0008006" key="4">
    <source>
        <dbReference type="Google" id="ProtNLM"/>
    </source>
</evidence>
<dbReference type="EMBL" id="JAPDRK010000006">
    <property type="protein sequence ID" value="KAJ9611294.1"/>
    <property type="molecule type" value="Genomic_DNA"/>
</dbReference>
<evidence type="ECO:0000313" key="2">
    <source>
        <dbReference type="EMBL" id="KAJ9611294.1"/>
    </source>
</evidence>
<comment type="caution">
    <text evidence="2">The sequence shown here is derived from an EMBL/GenBank/DDBJ whole genome shotgun (WGS) entry which is preliminary data.</text>
</comment>
<sequence length="406" mass="45314">MPLNSFFVELDPEGDLVLEVGKVPSASSPVDALKSNGEAEELLHKGPDMPQDTEVSPRTPEQHQEREPSIELGDPQQTPHYRILICSKLLTWTSPVFQAMLNGAFAEAQDPRVDANGRRVLDLPEDDPVAILRLCQILHHKPGTHPEKYEFKILHDVAILSDKYGFHATISMWLDKELARWLPTSTKSTFSSFSSWANKRALEMIQLAYLASNEKKFKNATALYAFVEEKDQVRARARRTVDSTDGSDRLADRMVSLQAYLDNRFRKIPGDALNVLTSYFITKHPNMRPSAVRQAIGDGSGPSLCDGMVKQLAFTAAFIQDKKLSSSQSSVQQYVQFLRKTFTDQTPCKALAAANTYVVRMDRELTHHDTGTSNRVNVSERGDIQNEASTGEHTGAAHRCARGWGS</sequence>
<accession>A0AA38XDV0</accession>
<feature type="region of interest" description="Disordered" evidence="1">
    <location>
        <begin position="386"/>
        <end position="406"/>
    </location>
</feature>
<dbReference type="InterPro" id="IPR011333">
    <property type="entry name" value="SKP1/BTB/POZ_sf"/>
</dbReference>
<organism evidence="2 3">
    <name type="scientific">Cladophialophora chaetospira</name>
    <dbReference type="NCBI Taxonomy" id="386627"/>
    <lineage>
        <taxon>Eukaryota</taxon>
        <taxon>Fungi</taxon>
        <taxon>Dikarya</taxon>
        <taxon>Ascomycota</taxon>
        <taxon>Pezizomycotina</taxon>
        <taxon>Eurotiomycetes</taxon>
        <taxon>Chaetothyriomycetidae</taxon>
        <taxon>Chaetothyriales</taxon>
        <taxon>Herpotrichiellaceae</taxon>
        <taxon>Cladophialophora</taxon>
    </lineage>
</organism>
<proteinExistence type="predicted"/>
<evidence type="ECO:0000256" key="1">
    <source>
        <dbReference type="SAM" id="MobiDB-lite"/>
    </source>
</evidence>
<feature type="compositionally biased region" description="Basic and acidic residues" evidence="1">
    <location>
        <begin position="60"/>
        <end position="69"/>
    </location>
</feature>
<protein>
    <recommendedName>
        <fullName evidence="4">BTB domain-containing protein</fullName>
    </recommendedName>
</protein>
<gene>
    <name evidence="2" type="ORF">H2200_004478</name>
</gene>
<keyword evidence="3" id="KW-1185">Reference proteome</keyword>
<name>A0AA38XDV0_9EURO</name>
<dbReference type="Gene3D" id="3.30.710.10">
    <property type="entry name" value="Potassium Channel Kv1.1, Chain A"/>
    <property type="match status" value="1"/>
</dbReference>